<dbReference type="PROSITE" id="PS50005">
    <property type="entry name" value="TPR"/>
    <property type="match status" value="3"/>
</dbReference>
<dbReference type="Pfam" id="PF13181">
    <property type="entry name" value="TPR_8"/>
    <property type="match status" value="1"/>
</dbReference>
<accession>A0A9X2FFD0</accession>
<dbReference type="InterPro" id="IPR041656">
    <property type="entry name" value="TPR_5"/>
</dbReference>
<evidence type="ECO:0000256" key="5">
    <source>
        <dbReference type="SAM" id="Phobius"/>
    </source>
</evidence>
<evidence type="ECO:0000313" key="7">
    <source>
        <dbReference type="EMBL" id="MCO6047208.1"/>
    </source>
</evidence>
<reference evidence="7" key="1">
    <citation type="submission" date="2022-06" db="EMBL/GenBank/DDBJ databases">
        <title>Aeoliella straminimaris, a novel planctomycete from sediments.</title>
        <authorList>
            <person name="Vitorino I.R."/>
            <person name="Lage O.M."/>
        </authorList>
    </citation>
    <scope>NUCLEOTIDE SEQUENCE</scope>
    <source>
        <strain evidence="7">ICT_H6.2</strain>
    </source>
</reference>
<protein>
    <submittedName>
        <fullName evidence="7">Tetratricopeptide repeat protein</fullName>
    </submittedName>
</protein>
<dbReference type="RefSeq" id="WP_252855320.1">
    <property type="nucleotide sequence ID" value="NZ_JAMXLR010000090.1"/>
</dbReference>
<dbReference type="Pfam" id="PF12688">
    <property type="entry name" value="TPR_5"/>
    <property type="match status" value="3"/>
</dbReference>
<name>A0A9X2FFD0_9BACT</name>
<evidence type="ECO:0000256" key="2">
    <source>
        <dbReference type="ARBA" id="ARBA00022803"/>
    </source>
</evidence>
<keyword evidence="1" id="KW-0677">Repeat</keyword>
<proteinExistence type="predicted"/>
<dbReference type="PANTHER" id="PTHR45586">
    <property type="entry name" value="TPR REPEAT-CONTAINING PROTEIN PA4667"/>
    <property type="match status" value="1"/>
</dbReference>
<organism evidence="7 8">
    <name type="scientific">Aeoliella straminimaris</name>
    <dbReference type="NCBI Taxonomy" id="2954799"/>
    <lineage>
        <taxon>Bacteria</taxon>
        <taxon>Pseudomonadati</taxon>
        <taxon>Planctomycetota</taxon>
        <taxon>Planctomycetia</taxon>
        <taxon>Pirellulales</taxon>
        <taxon>Lacipirellulaceae</taxon>
        <taxon>Aeoliella</taxon>
    </lineage>
</organism>
<evidence type="ECO:0000256" key="4">
    <source>
        <dbReference type="SAM" id="Coils"/>
    </source>
</evidence>
<dbReference type="SUPFAM" id="SSF81901">
    <property type="entry name" value="HCP-like"/>
    <property type="match status" value="1"/>
</dbReference>
<feature type="domain" description="Tetratrico peptide repeat group 5" evidence="6">
    <location>
        <begin position="1185"/>
        <end position="1254"/>
    </location>
</feature>
<keyword evidence="2 3" id="KW-0802">TPR repeat</keyword>
<keyword evidence="5" id="KW-1133">Transmembrane helix</keyword>
<keyword evidence="4" id="KW-0175">Coiled coil</keyword>
<evidence type="ECO:0000256" key="3">
    <source>
        <dbReference type="PROSITE-ProRule" id="PRU00339"/>
    </source>
</evidence>
<keyword evidence="8" id="KW-1185">Reference proteome</keyword>
<dbReference type="Pfam" id="PF13432">
    <property type="entry name" value="TPR_16"/>
    <property type="match status" value="1"/>
</dbReference>
<dbReference type="PANTHER" id="PTHR45586:SF1">
    <property type="entry name" value="LIPOPOLYSACCHARIDE ASSEMBLY PROTEIN B"/>
    <property type="match status" value="1"/>
</dbReference>
<feature type="repeat" description="TPR" evidence="3">
    <location>
        <begin position="628"/>
        <end position="661"/>
    </location>
</feature>
<evidence type="ECO:0000259" key="6">
    <source>
        <dbReference type="Pfam" id="PF12688"/>
    </source>
</evidence>
<feature type="domain" description="Tetratrico peptide repeat group 5" evidence="6">
    <location>
        <begin position="1324"/>
        <end position="1427"/>
    </location>
</feature>
<dbReference type="InterPro" id="IPR051012">
    <property type="entry name" value="CellSynth/LPSAsmb/PSIAsmb"/>
</dbReference>
<dbReference type="Proteomes" id="UP001155241">
    <property type="component" value="Unassembled WGS sequence"/>
</dbReference>
<dbReference type="EMBL" id="JAMXLR010000090">
    <property type="protein sequence ID" value="MCO6047208.1"/>
    <property type="molecule type" value="Genomic_DNA"/>
</dbReference>
<keyword evidence="5" id="KW-0812">Transmembrane</keyword>
<gene>
    <name evidence="7" type="ORF">NG895_25190</name>
</gene>
<keyword evidence="5" id="KW-0472">Membrane</keyword>
<feature type="domain" description="Tetratrico peptide repeat group 5" evidence="6">
    <location>
        <begin position="605"/>
        <end position="690"/>
    </location>
</feature>
<dbReference type="InterPro" id="IPR019734">
    <property type="entry name" value="TPR_rpt"/>
</dbReference>
<evidence type="ECO:0000256" key="1">
    <source>
        <dbReference type="ARBA" id="ARBA00022737"/>
    </source>
</evidence>
<evidence type="ECO:0000313" key="8">
    <source>
        <dbReference type="Proteomes" id="UP001155241"/>
    </source>
</evidence>
<dbReference type="SMART" id="SM00028">
    <property type="entry name" value="TPR"/>
    <property type="match status" value="11"/>
</dbReference>
<dbReference type="SUPFAM" id="SSF48452">
    <property type="entry name" value="TPR-like"/>
    <property type="match status" value="3"/>
</dbReference>
<feature type="repeat" description="TPR" evidence="3">
    <location>
        <begin position="201"/>
        <end position="234"/>
    </location>
</feature>
<feature type="transmembrane region" description="Helical" evidence="5">
    <location>
        <begin position="7"/>
        <end position="29"/>
    </location>
</feature>
<comment type="caution">
    <text evidence="7">The sequence shown here is derived from an EMBL/GenBank/DDBJ whole genome shotgun (WGS) entry which is preliminary data.</text>
</comment>
<dbReference type="InterPro" id="IPR011990">
    <property type="entry name" value="TPR-like_helical_dom_sf"/>
</dbReference>
<feature type="repeat" description="TPR" evidence="3">
    <location>
        <begin position="420"/>
        <end position="453"/>
    </location>
</feature>
<dbReference type="Gene3D" id="1.25.40.10">
    <property type="entry name" value="Tetratricopeptide repeat domain"/>
    <property type="match status" value="6"/>
</dbReference>
<feature type="coiled-coil region" evidence="4">
    <location>
        <begin position="921"/>
        <end position="952"/>
    </location>
</feature>
<sequence>MQRYRVNYGLLIGLLVGGVVAAVSVYGIWRWQMVSNAKSMLERSQQAEAEGDYLGAANELQKYLGFRPNDDETRIRQAMLWVKVAEQAMKDGEWRDFHQVRGLISNALFKYPGETQLREAYVDLLASDRRLEAGFASEQLQNVRVLLKQRPGDVELLLRKARCHNYLKEPTQAVEVLQELVGYDTETDEFVDDKALAPNNVDAYSMLSRLLLQLDRRDDAIEVEKRLVDTNPESAEAHLERGIFFTIIDQGEGSRLDYGDEADDELKKAYELDPKDTNVLRALADRALRQEDYETARQYLEQGLAEGTDNMLFYRALAGLERAQGDNPAALEQIERGLEKVGENQRPFLLVDKIDLLIDERNIAGAEDIIEEFEKEVPITYPPVEFQKARIMAVREQWLETSRALEDIRPQVIDNPRLRIQLDYLLGMAYYKCGFNEKAMEIFEQLVRENPSNAQAKGMLVELADRMGRDAPTIGGETIGKVSFNDRLKEELGKPEDQQDWEAFDNFLVNWAEENNKDEVQTKLLKIQTLVGQKKYAEARKLLLEAYNMAKDNLNVQRAVVRLVAVDPERGPENAVKLLDRTVEKFGDNWQLRLDRADLIIAQNDEDMAEQLLALTEGIDDWDRSHQVELWKGVASRLARVGKREEAEEAWNQVAQINPDDLPTLMQVFDLALARSDDEAMREAQKKVLDLVGSKKDANWAFTEAARKFVQYRNNPENEKLREEILKLVNTALAERPDWSQPYILRASLAVSERDYLEALRDYKEGFSRGRGNAFALGQYVRLLAAQGSFKEAADQLEGVQENIKVVLLGELYPEILFQVGQYSDAADAAKRLGNAGESNAKIQLWYGQFMQRLAGNQNVSKDIREDCLTEAGDALAKAVELGGESPAAWLPYVHYLLVTSAHSAAQAKELEDSGGSQAEIDKFKEEAVAKRREAESALRDAQLALEEDQQQLLLANCYREMGRWFDAESIYLLAHEQNPEAENVNKQLVDFYLSSQYPLKDGLAKAKPLINDVLRQQAEDPDSVSDSIAAWARRTAAKILASSGDYESLQQAEKLLASNAVNNTLAVEDKLLMATFLAQRHEPVSRNKAIKLLEEVQAQQRLNPAFDLTLAQLYFKTDNWAKCNSHMQTILTRYPDSFQVRRAYIQMLLLRGGRSDLKIAESQLDQLQRIAPTSPATYELQALVYTETGDTNKAKQALRKMLPEDLNKLDSQGYMSVARVASLLTNLGDTENAEKLLKLVVERPDASLANQLQFTQFIGVHRDVDTAFDMLDKAANDSNLIPVAEVGMNIVRAKRSEIGDKYDEKIDGWISAARREDPLSINAAMTEASFRDLQGRYEEAAQIYRKLLKNTDLVSSQRAAVLNNLAYMIALGAAKAESTNEALALLEQATAILGPRSDILDTRATILMRMGKYQMAVEDMEAAVTDGPTASKYFHKAQAHMGLNQKTQALTAWEKAQDMGLTRDSIGSLEADEYDELAAEMEKLRGQSNRL</sequence>
<dbReference type="Pfam" id="PF13174">
    <property type="entry name" value="TPR_6"/>
    <property type="match status" value="1"/>
</dbReference>